<evidence type="ECO:0000313" key="2">
    <source>
        <dbReference type="EMBL" id="MBO0330037.1"/>
    </source>
</evidence>
<feature type="transmembrane region" description="Helical" evidence="1">
    <location>
        <begin position="41"/>
        <end position="61"/>
    </location>
</feature>
<name>A0ABS3EUX7_9FLAO</name>
<dbReference type="EMBL" id="JAFLND010000001">
    <property type="protein sequence ID" value="MBO0330037.1"/>
    <property type="molecule type" value="Genomic_DNA"/>
</dbReference>
<feature type="transmembrane region" description="Helical" evidence="1">
    <location>
        <begin position="18"/>
        <end position="35"/>
    </location>
</feature>
<dbReference type="InterPro" id="IPR025962">
    <property type="entry name" value="SdpI/YhfL"/>
</dbReference>
<keyword evidence="1" id="KW-1133">Transmembrane helix</keyword>
<sequence length="75" mass="8672">MKNQEQWDFAQKLGAKNMIRFSLIPFLTTILGFFVDEKHVGWSIGIVAASTIVWAFFSIYITETKLISEFDNRNP</sequence>
<keyword evidence="3" id="KW-1185">Reference proteome</keyword>
<keyword evidence="1" id="KW-0812">Transmembrane</keyword>
<organism evidence="2 3">
    <name type="scientific">[Muricauda] lutisoli</name>
    <dbReference type="NCBI Taxonomy" id="2816035"/>
    <lineage>
        <taxon>Bacteria</taxon>
        <taxon>Pseudomonadati</taxon>
        <taxon>Bacteroidota</taxon>
        <taxon>Flavobacteriia</taxon>
        <taxon>Flavobacteriales</taxon>
        <taxon>Flavobacteriaceae</taxon>
        <taxon>Allomuricauda</taxon>
    </lineage>
</organism>
<dbReference type="Pfam" id="PF13630">
    <property type="entry name" value="SdpI"/>
    <property type="match status" value="1"/>
</dbReference>
<proteinExistence type="predicted"/>
<evidence type="ECO:0000313" key="3">
    <source>
        <dbReference type="Proteomes" id="UP000664163"/>
    </source>
</evidence>
<protein>
    <submittedName>
        <fullName evidence="2">SdpI family protein</fullName>
    </submittedName>
</protein>
<keyword evidence="1" id="KW-0472">Membrane</keyword>
<reference evidence="2 3" key="1">
    <citation type="submission" date="2021-03" db="EMBL/GenBank/DDBJ databases">
        <title>Muricauda sp. CAU 1631 isolated from Incheon.</title>
        <authorList>
            <person name="Kim W."/>
        </authorList>
    </citation>
    <scope>NUCLEOTIDE SEQUENCE [LARGE SCALE GENOMIC DNA]</scope>
    <source>
        <strain evidence="2 3">CAU 1631</strain>
    </source>
</reference>
<comment type="caution">
    <text evidence="2">The sequence shown here is derived from an EMBL/GenBank/DDBJ whole genome shotgun (WGS) entry which is preliminary data.</text>
</comment>
<evidence type="ECO:0000256" key="1">
    <source>
        <dbReference type="SAM" id="Phobius"/>
    </source>
</evidence>
<gene>
    <name evidence="2" type="ORF">J0X13_05715</name>
</gene>
<dbReference type="Proteomes" id="UP000664163">
    <property type="component" value="Unassembled WGS sequence"/>
</dbReference>
<accession>A0ABS3EUX7</accession>